<keyword evidence="13" id="KW-1185">Reference proteome</keyword>
<feature type="binding site" evidence="9">
    <location>
        <begin position="152"/>
        <end position="155"/>
    </location>
    <ligand>
        <name>substrate</name>
    </ligand>
</feature>
<dbReference type="SUPFAM" id="SSF52413">
    <property type="entry name" value="UDP-glucose/GDP-mannose dehydrogenase C-terminal domain"/>
    <property type="match status" value="1"/>
</dbReference>
<dbReference type="InterPro" id="IPR017476">
    <property type="entry name" value="UDP-Glc/GDP-Man"/>
</dbReference>
<feature type="binding site" evidence="9">
    <location>
        <position position="320"/>
    </location>
    <ligand>
        <name>substrate</name>
    </ligand>
</feature>
<feature type="binding site" evidence="9">
    <location>
        <position position="257"/>
    </location>
    <ligand>
        <name>substrate</name>
    </ligand>
</feature>
<proteinExistence type="inferred from homology"/>
<dbReference type="Pfam" id="PF00984">
    <property type="entry name" value="UDPG_MGDP_dh"/>
    <property type="match status" value="1"/>
</dbReference>
<keyword evidence="5 7" id="KW-0520">NAD</keyword>
<dbReference type="RefSeq" id="WP_091725718.1">
    <property type="nucleotide sequence ID" value="NZ_FNQE01000001.1"/>
</dbReference>
<dbReference type="InterPro" id="IPR008927">
    <property type="entry name" value="6-PGluconate_DH-like_C_sf"/>
</dbReference>
<dbReference type="Gene3D" id="3.40.50.720">
    <property type="entry name" value="NAD(P)-binding Rossmann-like Domain"/>
    <property type="match status" value="2"/>
</dbReference>
<feature type="binding site" evidence="10">
    <location>
        <position position="86"/>
    </location>
    <ligand>
        <name>NAD(+)</name>
        <dbReference type="ChEBI" id="CHEBI:57540"/>
    </ligand>
</feature>
<feature type="binding site" evidence="10">
    <location>
        <position position="30"/>
    </location>
    <ligand>
        <name>NAD(+)</name>
        <dbReference type="ChEBI" id="CHEBI:57540"/>
    </ligand>
</feature>
<evidence type="ECO:0000256" key="6">
    <source>
        <dbReference type="ARBA" id="ARBA00047473"/>
    </source>
</evidence>
<evidence type="ECO:0000256" key="5">
    <source>
        <dbReference type="ARBA" id="ARBA00023027"/>
    </source>
</evidence>
<dbReference type="PANTHER" id="PTHR43750">
    <property type="entry name" value="UDP-GLUCOSE 6-DEHYDROGENASE TUAD"/>
    <property type="match status" value="1"/>
</dbReference>
<dbReference type="PIRSF" id="PIRSF500134">
    <property type="entry name" value="UDPglc_DH_bac"/>
    <property type="match status" value="1"/>
</dbReference>
<dbReference type="Gene3D" id="1.20.5.100">
    <property type="entry name" value="Cytochrome c1, transmembrane anchor, C-terminal"/>
    <property type="match status" value="1"/>
</dbReference>
<feature type="domain" description="UDP-glucose/GDP-mannose dehydrogenase C-terminal" evidence="11">
    <location>
        <begin position="313"/>
        <end position="414"/>
    </location>
</feature>
<accession>A0A1H3K2R8</accession>
<feature type="binding site" evidence="10">
    <location>
        <position position="327"/>
    </location>
    <ligand>
        <name>NAD(+)</name>
        <dbReference type="ChEBI" id="CHEBI:57540"/>
    </ligand>
</feature>
<sequence length="431" mass="48517">MNICVVGTGYVGLVTALGFAKLGNRVICVDKDDDKIGNLNKGIPSIYEEGIEEILRECLEKKRIAFTNDLSEGINNSEIIFIAVGTPEKDDWNIDMTQVHEVVNQISNIISSYKIIVIKSTVPVGTQRETKKHLREKGVPEENFDIVSNPEFLSEGRALNDFLNGDRIVIGCDSSKGKIIMRKVYEHFNSEIIYTLPETAEIIKYASNAFLATKISFINEIANLCTKVGANIETVAYAMGLDKRIAPEFLRAGIGFGGSCFPKDTKALVKIGENHGIDLKIIRSAIRVNEKQRLIPIKILLNKYGKLENKTITILGLAFKPKTDDIRNAPSLTIIEELIKNKARIKCYDPIATDKVKNMQWDILCYKNLYDAVDKSDCAIICTEWDEIYSMDLSIVKERMNYPMIIDGRNILDLEKVKESEIEYYSIGRLN</sequence>
<dbReference type="SUPFAM" id="SSF48179">
    <property type="entry name" value="6-phosphogluconate dehydrogenase C-terminal domain-like"/>
    <property type="match status" value="1"/>
</dbReference>
<dbReference type="GO" id="GO:0000271">
    <property type="term" value="P:polysaccharide biosynthetic process"/>
    <property type="evidence" value="ECO:0007669"/>
    <property type="project" value="InterPro"/>
</dbReference>
<organism evidence="12 13">
    <name type="scientific">Proteiniborus ethanoligenes</name>
    <dbReference type="NCBI Taxonomy" id="415015"/>
    <lineage>
        <taxon>Bacteria</taxon>
        <taxon>Bacillati</taxon>
        <taxon>Bacillota</taxon>
        <taxon>Clostridia</taxon>
        <taxon>Eubacteriales</taxon>
        <taxon>Proteiniborus</taxon>
    </lineage>
</organism>
<evidence type="ECO:0000313" key="12">
    <source>
        <dbReference type="EMBL" id="SDY45898.1"/>
    </source>
</evidence>
<comment type="pathway">
    <text evidence="1">Nucleotide-sugar biosynthesis; UDP-alpha-D-glucuronate biosynthesis; UDP-alpha-D-glucuronate from UDP-alpha-D-glucose: step 1/1.</text>
</comment>
<name>A0A1H3K2R8_9FIRM</name>
<dbReference type="InterPro" id="IPR036291">
    <property type="entry name" value="NAD(P)-bd_dom_sf"/>
</dbReference>
<dbReference type="UniPathway" id="UPA00038">
    <property type="reaction ID" value="UER00491"/>
</dbReference>
<dbReference type="PIRSF" id="PIRSF000124">
    <property type="entry name" value="UDPglc_GDPman_dh"/>
    <property type="match status" value="1"/>
</dbReference>
<dbReference type="Proteomes" id="UP000198625">
    <property type="component" value="Unassembled WGS sequence"/>
</dbReference>
<evidence type="ECO:0000256" key="2">
    <source>
        <dbReference type="ARBA" id="ARBA00006601"/>
    </source>
</evidence>
<evidence type="ECO:0000256" key="10">
    <source>
        <dbReference type="PIRSR" id="PIRSR500134-3"/>
    </source>
</evidence>
<evidence type="ECO:0000256" key="9">
    <source>
        <dbReference type="PIRSR" id="PIRSR500134-2"/>
    </source>
</evidence>
<keyword evidence="4 7" id="KW-0560">Oxidoreductase</keyword>
<dbReference type="NCBIfam" id="TIGR03026">
    <property type="entry name" value="NDP-sugDHase"/>
    <property type="match status" value="1"/>
</dbReference>
<dbReference type="EMBL" id="FNQE01000001">
    <property type="protein sequence ID" value="SDY45898.1"/>
    <property type="molecule type" value="Genomic_DNA"/>
</dbReference>
<dbReference type="SMART" id="SM00984">
    <property type="entry name" value="UDPG_MGDP_dh_C"/>
    <property type="match status" value="1"/>
</dbReference>
<reference evidence="12 13" key="1">
    <citation type="submission" date="2016-10" db="EMBL/GenBank/DDBJ databases">
        <authorList>
            <person name="de Groot N.N."/>
        </authorList>
    </citation>
    <scope>NUCLEOTIDE SEQUENCE [LARGE SCALE GENOMIC DNA]</scope>
    <source>
        <strain evidence="12 13">DSM 21650</strain>
    </source>
</reference>
<dbReference type="Pfam" id="PF03720">
    <property type="entry name" value="UDPG_MGDP_dh_C"/>
    <property type="match status" value="1"/>
</dbReference>
<dbReference type="GO" id="GO:0006065">
    <property type="term" value="P:UDP-glucuronate biosynthetic process"/>
    <property type="evidence" value="ECO:0007669"/>
    <property type="project" value="UniProtKB-UniPathway"/>
</dbReference>
<dbReference type="GO" id="GO:0003979">
    <property type="term" value="F:UDP-glucose 6-dehydrogenase activity"/>
    <property type="evidence" value="ECO:0007669"/>
    <property type="project" value="UniProtKB-EC"/>
</dbReference>
<feature type="active site" description="Nucleophile" evidence="8">
    <location>
        <position position="260"/>
    </location>
</feature>
<evidence type="ECO:0000256" key="3">
    <source>
        <dbReference type="ARBA" id="ARBA00012954"/>
    </source>
</evidence>
<comment type="similarity">
    <text evidence="2 7">Belongs to the UDP-glucose/GDP-mannose dehydrogenase family.</text>
</comment>
<comment type="catalytic activity">
    <reaction evidence="6 7">
        <text>UDP-alpha-D-glucose + 2 NAD(+) + H2O = UDP-alpha-D-glucuronate + 2 NADH + 3 H(+)</text>
        <dbReference type="Rhea" id="RHEA:23596"/>
        <dbReference type="ChEBI" id="CHEBI:15377"/>
        <dbReference type="ChEBI" id="CHEBI:15378"/>
        <dbReference type="ChEBI" id="CHEBI:57540"/>
        <dbReference type="ChEBI" id="CHEBI:57945"/>
        <dbReference type="ChEBI" id="CHEBI:58052"/>
        <dbReference type="ChEBI" id="CHEBI:58885"/>
        <dbReference type="EC" id="1.1.1.22"/>
    </reaction>
</comment>
<feature type="binding site" evidence="10">
    <location>
        <position position="155"/>
    </location>
    <ligand>
        <name>NAD(+)</name>
        <dbReference type="ChEBI" id="CHEBI:57540"/>
    </ligand>
</feature>
<evidence type="ECO:0000313" key="13">
    <source>
        <dbReference type="Proteomes" id="UP000198625"/>
    </source>
</evidence>
<dbReference type="OrthoDB" id="9803238at2"/>
<protein>
    <recommendedName>
        <fullName evidence="3 7">UDP-glucose 6-dehydrogenase</fullName>
        <ecNumber evidence="3 7">1.1.1.22</ecNumber>
    </recommendedName>
</protein>
<dbReference type="InterPro" id="IPR014026">
    <property type="entry name" value="UDP-Glc/GDP-Man_DH_dimer"/>
</dbReference>
<dbReference type="InterPro" id="IPR014027">
    <property type="entry name" value="UDP-Glc/GDP-Man_DH_C"/>
</dbReference>
<dbReference type="SUPFAM" id="SSF51735">
    <property type="entry name" value="NAD(P)-binding Rossmann-fold domains"/>
    <property type="match status" value="1"/>
</dbReference>
<dbReference type="STRING" id="415015.SAMN05660462_00096"/>
<feature type="binding site" evidence="9">
    <location>
        <begin position="249"/>
        <end position="253"/>
    </location>
    <ligand>
        <name>substrate</name>
    </ligand>
</feature>
<evidence type="ECO:0000256" key="1">
    <source>
        <dbReference type="ARBA" id="ARBA00004701"/>
    </source>
</evidence>
<evidence type="ECO:0000259" key="11">
    <source>
        <dbReference type="SMART" id="SM00984"/>
    </source>
</evidence>
<feature type="binding site" evidence="9">
    <location>
        <position position="204"/>
    </location>
    <ligand>
        <name>substrate</name>
    </ligand>
</feature>
<dbReference type="AlphaFoldDB" id="A0A1H3K2R8"/>
<dbReference type="GO" id="GO:0051287">
    <property type="term" value="F:NAD binding"/>
    <property type="evidence" value="ECO:0007669"/>
    <property type="project" value="InterPro"/>
</dbReference>
<dbReference type="EC" id="1.1.1.22" evidence="3 7"/>
<dbReference type="InterPro" id="IPR001732">
    <property type="entry name" value="UDP-Glc/GDP-Man_DH_N"/>
</dbReference>
<dbReference type="InterPro" id="IPR028357">
    <property type="entry name" value="UDPglc_DH_bac"/>
</dbReference>
<evidence type="ECO:0000256" key="8">
    <source>
        <dbReference type="PIRSR" id="PIRSR500134-1"/>
    </source>
</evidence>
<evidence type="ECO:0000256" key="7">
    <source>
        <dbReference type="PIRNR" id="PIRNR000124"/>
    </source>
</evidence>
<feature type="binding site" evidence="10">
    <location>
        <position position="263"/>
    </location>
    <ligand>
        <name>NAD(+)</name>
        <dbReference type="ChEBI" id="CHEBI:57540"/>
    </ligand>
</feature>
<gene>
    <name evidence="12" type="ORF">SAMN05660462_00096</name>
</gene>
<feature type="binding site" evidence="10">
    <location>
        <position position="35"/>
    </location>
    <ligand>
        <name>NAD(+)</name>
        <dbReference type="ChEBI" id="CHEBI:57540"/>
    </ligand>
</feature>
<dbReference type="Pfam" id="PF03721">
    <property type="entry name" value="UDPG_MGDP_dh_N"/>
    <property type="match status" value="1"/>
</dbReference>
<evidence type="ECO:0000256" key="4">
    <source>
        <dbReference type="ARBA" id="ARBA00023002"/>
    </source>
</evidence>
<feature type="binding site" evidence="10">
    <location>
        <position position="121"/>
    </location>
    <ligand>
        <name>NAD(+)</name>
        <dbReference type="ChEBI" id="CHEBI:57540"/>
    </ligand>
</feature>
<dbReference type="InterPro" id="IPR036220">
    <property type="entry name" value="UDP-Glc/GDP-Man_DH_C_sf"/>
</dbReference>
<dbReference type="PANTHER" id="PTHR43750:SF3">
    <property type="entry name" value="UDP-GLUCOSE 6-DEHYDROGENASE TUAD"/>
    <property type="match status" value="1"/>
</dbReference>